<evidence type="ECO:0000313" key="3">
    <source>
        <dbReference type="EMBL" id="MCS0597159.1"/>
    </source>
</evidence>
<evidence type="ECO:0000313" key="4">
    <source>
        <dbReference type="Proteomes" id="UP001206572"/>
    </source>
</evidence>
<organism evidence="3 4">
    <name type="scientific">Massilia agri</name>
    <dbReference type="NCBI Taxonomy" id="1886785"/>
    <lineage>
        <taxon>Bacteria</taxon>
        <taxon>Pseudomonadati</taxon>
        <taxon>Pseudomonadota</taxon>
        <taxon>Betaproteobacteria</taxon>
        <taxon>Burkholderiales</taxon>
        <taxon>Oxalobacteraceae</taxon>
        <taxon>Telluria group</taxon>
        <taxon>Massilia</taxon>
    </lineage>
</organism>
<dbReference type="EMBL" id="JANUHA010000007">
    <property type="protein sequence ID" value="MCS0597159.1"/>
    <property type="molecule type" value="Genomic_DNA"/>
</dbReference>
<sequence>MSPSDTQKLHDFLGQLVQARGVQKDPEADSLIQRAVAQQPDAAYLLVQRALLMEQALDAARSRIAMLESQLDNQQRSGGAFLDPHSWGNRHRSHSPQHQQSQHMSWQHAFPGFSNRSGGGFLRGGGGGGLLGSIAATAAGVAAGSFLFHGLDNLFHDHDAGGNASHLLSDNDQSGSALADQAGINDIGQSDNLLGDEGGLDGPGGFFDGDGSDEGLFG</sequence>
<reference evidence="3 4" key="1">
    <citation type="submission" date="2022-08" db="EMBL/GenBank/DDBJ databases">
        <title>Reclassification of Massilia species as members of the genera Telluria, Duganella, Pseudoduganella, Mokoshia gen. nov. and Zemynaea gen. nov. using orthogonal and non-orthogonal genome-based approaches.</title>
        <authorList>
            <person name="Bowman J.P."/>
        </authorList>
    </citation>
    <scope>NUCLEOTIDE SEQUENCE [LARGE SCALE GENOMIC DNA]</scope>
    <source>
        <strain evidence="3 4">JCM 31661</strain>
    </source>
</reference>
<evidence type="ECO:0000256" key="2">
    <source>
        <dbReference type="SAM" id="MobiDB-lite"/>
    </source>
</evidence>
<name>A0ABT2ALN2_9BURK</name>
<comment type="caution">
    <text evidence="3">The sequence shown here is derived from an EMBL/GenBank/DDBJ whole genome shotgun (WGS) entry which is preliminary data.</text>
</comment>
<keyword evidence="4" id="KW-1185">Reference proteome</keyword>
<protein>
    <submittedName>
        <fullName evidence="3">DUF2076 family protein</fullName>
    </submittedName>
</protein>
<feature type="coiled-coil region" evidence="1">
    <location>
        <begin position="50"/>
        <end position="77"/>
    </location>
</feature>
<dbReference type="InterPro" id="IPR018648">
    <property type="entry name" value="DUF2076"/>
</dbReference>
<feature type="compositionally biased region" description="Gly residues" evidence="2">
    <location>
        <begin position="196"/>
        <end position="208"/>
    </location>
</feature>
<dbReference type="Pfam" id="PF09849">
    <property type="entry name" value="DUF2076"/>
    <property type="match status" value="1"/>
</dbReference>
<proteinExistence type="predicted"/>
<dbReference type="RefSeq" id="WP_258828178.1">
    <property type="nucleotide sequence ID" value="NZ_JANUHA010000007.1"/>
</dbReference>
<feature type="region of interest" description="Disordered" evidence="2">
    <location>
        <begin position="188"/>
        <end position="218"/>
    </location>
</feature>
<evidence type="ECO:0000256" key="1">
    <source>
        <dbReference type="SAM" id="Coils"/>
    </source>
</evidence>
<accession>A0ABT2ALN2</accession>
<keyword evidence="1" id="KW-0175">Coiled coil</keyword>
<gene>
    <name evidence="3" type="ORF">NX780_12470</name>
</gene>
<dbReference type="Proteomes" id="UP001206572">
    <property type="component" value="Unassembled WGS sequence"/>
</dbReference>